<dbReference type="InterPro" id="IPR019596">
    <property type="entry name" value="Phage_Mu_GpM_tail_tub"/>
</dbReference>
<dbReference type="AlphaFoldDB" id="A0A1K0I8I1"/>
<evidence type="ECO:0000313" key="1">
    <source>
        <dbReference type="EMBL" id="SCU73557.1"/>
    </source>
</evidence>
<dbReference type="RefSeq" id="WP_340520033.1">
    <property type="nucleotide sequence ID" value="NZ_FMSH01000023.1"/>
</dbReference>
<name>A0A1K0I8I1_CUPNE</name>
<dbReference type="EMBL" id="FMSH01000023">
    <property type="protein sequence ID" value="SCU73557.1"/>
    <property type="molecule type" value="Genomic_DNA"/>
</dbReference>
<accession>A0A1K0I8I1</accession>
<organism evidence="1">
    <name type="scientific">Cupriavidus necator</name>
    <name type="common">Alcaligenes eutrophus</name>
    <name type="synonym">Ralstonia eutropha</name>
    <dbReference type="NCBI Taxonomy" id="106590"/>
    <lineage>
        <taxon>Bacteria</taxon>
        <taxon>Pseudomonadati</taxon>
        <taxon>Pseudomonadota</taxon>
        <taxon>Betaproteobacteria</taxon>
        <taxon>Burkholderiales</taxon>
        <taxon>Burkholderiaceae</taxon>
        <taxon>Cupriavidus</taxon>
    </lineage>
</organism>
<gene>
    <name evidence="1" type="ORF">CNECB9_1190031</name>
</gene>
<protein>
    <recommendedName>
        <fullName evidence="2">Phage tail protein</fullName>
    </recommendedName>
</protein>
<dbReference type="Pfam" id="PF10618">
    <property type="entry name" value="Tail_tube"/>
    <property type="match status" value="1"/>
</dbReference>
<sequence length="121" mass="12546">MAGKKVMGRAFITVAGQRLASVPGTAKLNTGGVERTPQLSDAGTVFYTEKPVQSEIECDILITAETDILALNNTTDAVVLFQADSGQSYMVRNGAVATPLNPQAGDGKASVKMFGAPAESV</sequence>
<proteinExistence type="predicted"/>
<reference evidence="1" key="1">
    <citation type="submission" date="2016-09" db="EMBL/GenBank/DDBJ databases">
        <authorList>
            <person name="Capua I."/>
            <person name="De Benedictis P."/>
            <person name="Joannis T."/>
            <person name="Lombin L.H."/>
            <person name="Cattoli G."/>
        </authorList>
    </citation>
    <scope>NUCLEOTIDE SEQUENCE</scope>
    <source>
        <strain evidence="1">B9</strain>
    </source>
</reference>
<evidence type="ECO:0008006" key="2">
    <source>
        <dbReference type="Google" id="ProtNLM"/>
    </source>
</evidence>